<dbReference type="EMBL" id="MNCJ02000323">
    <property type="protein sequence ID" value="KAF5794706.1"/>
    <property type="molecule type" value="Genomic_DNA"/>
</dbReference>
<evidence type="ECO:0000313" key="1">
    <source>
        <dbReference type="EMBL" id="KAF5794706.1"/>
    </source>
</evidence>
<proteinExistence type="predicted"/>
<comment type="caution">
    <text evidence="1">The sequence shown here is derived from an EMBL/GenBank/DDBJ whole genome shotgun (WGS) entry which is preliminary data.</text>
</comment>
<dbReference type="AlphaFoldDB" id="A0A9K3NC14"/>
<reference evidence="1" key="2">
    <citation type="submission" date="2020-06" db="EMBL/GenBank/DDBJ databases">
        <title>Helianthus annuus Genome sequencing and assembly Release 2.</title>
        <authorList>
            <person name="Gouzy J."/>
            <person name="Langlade N."/>
            <person name="Munos S."/>
        </authorList>
    </citation>
    <scope>NUCLEOTIDE SEQUENCE</scope>
    <source>
        <tissue evidence="1">Leaves</tissue>
    </source>
</reference>
<gene>
    <name evidence="1" type="ORF">HanXRQr2_Chr08g0331181</name>
</gene>
<sequence>MSEISLFKYICQNIIEGFLFTGDTAKTIGRSIDFQYEDARSLFYEDFKPLQEGEKGIVSKIFQLKRNFRTDAAIIALAQSVIELVYYYFPLTIDVLDSETSSICGETSILLEPDSDDNAIMTIFGGNEGDAGPGGFGAQ</sequence>
<dbReference type="PANTHER" id="PTHR21529">
    <property type="entry name" value="MAMMARY TURMOR VIRUS RECEPTOR HOMOLOG 1, 2 MTVR1, 2"/>
    <property type="match status" value="1"/>
</dbReference>
<dbReference type="Gramene" id="mRNA:HanXRQr2_Chr08g0331181">
    <property type="protein sequence ID" value="CDS:HanXRQr2_Chr08g0331181.1"/>
    <property type="gene ID" value="HanXRQr2_Chr08g0331181"/>
</dbReference>
<dbReference type="PANTHER" id="PTHR21529:SF4">
    <property type="entry name" value="TPR AND ANKYRIN REPEAT-CONTAINING PROTEIN 1"/>
    <property type="match status" value="1"/>
</dbReference>
<keyword evidence="2" id="KW-1185">Reference proteome</keyword>
<evidence type="ECO:0000313" key="2">
    <source>
        <dbReference type="Proteomes" id="UP000215914"/>
    </source>
</evidence>
<dbReference type="InterPro" id="IPR039904">
    <property type="entry name" value="TRANK1"/>
</dbReference>
<protein>
    <submittedName>
        <fullName evidence="1">TPR and ankyrin repeat-containing protein</fullName>
    </submittedName>
</protein>
<organism evidence="1 2">
    <name type="scientific">Helianthus annuus</name>
    <name type="common">Common sunflower</name>
    <dbReference type="NCBI Taxonomy" id="4232"/>
    <lineage>
        <taxon>Eukaryota</taxon>
        <taxon>Viridiplantae</taxon>
        <taxon>Streptophyta</taxon>
        <taxon>Embryophyta</taxon>
        <taxon>Tracheophyta</taxon>
        <taxon>Spermatophyta</taxon>
        <taxon>Magnoliopsida</taxon>
        <taxon>eudicotyledons</taxon>
        <taxon>Gunneridae</taxon>
        <taxon>Pentapetalae</taxon>
        <taxon>asterids</taxon>
        <taxon>campanulids</taxon>
        <taxon>Asterales</taxon>
        <taxon>Asteraceae</taxon>
        <taxon>Asteroideae</taxon>
        <taxon>Heliantheae alliance</taxon>
        <taxon>Heliantheae</taxon>
        <taxon>Helianthus</taxon>
    </lineage>
</organism>
<dbReference type="Proteomes" id="UP000215914">
    <property type="component" value="Unassembled WGS sequence"/>
</dbReference>
<name>A0A9K3NC14_HELAN</name>
<accession>A0A9K3NC14</accession>
<reference evidence="1" key="1">
    <citation type="journal article" date="2017" name="Nature">
        <title>The sunflower genome provides insights into oil metabolism, flowering and Asterid evolution.</title>
        <authorList>
            <person name="Badouin H."/>
            <person name="Gouzy J."/>
            <person name="Grassa C.J."/>
            <person name="Murat F."/>
            <person name="Staton S.E."/>
            <person name="Cottret L."/>
            <person name="Lelandais-Briere C."/>
            <person name="Owens G.L."/>
            <person name="Carrere S."/>
            <person name="Mayjonade B."/>
            <person name="Legrand L."/>
            <person name="Gill N."/>
            <person name="Kane N.C."/>
            <person name="Bowers J.E."/>
            <person name="Hubner S."/>
            <person name="Bellec A."/>
            <person name="Berard A."/>
            <person name="Berges H."/>
            <person name="Blanchet N."/>
            <person name="Boniface M.C."/>
            <person name="Brunel D."/>
            <person name="Catrice O."/>
            <person name="Chaidir N."/>
            <person name="Claudel C."/>
            <person name="Donnadieu C."/>
            <person name="Faraut T."/>
            <person name="Fievet G."/>
            <person name="Helmstetter N."/>
            <person name="King M."/>
            <person name="Knapp S.J."/>
            <person name="Lai Z."/>
            <person name="Le Paslier M.C."/>
            <person name="Lippi Y."/>
            <person name="Lorenzon L."/>
            <person name="Mandel J.R."/>
            <person name="Marage G."/>
            <person name="Marchand G."/>
            <person name="Marquand E."/>
            <person name="Bret-Mestries E."/>
            <person name="Morien E."/>
            <person name="Nambeesan S."/>
            <person name="Nguyen T."/>
            <person name="Pegot-Espagnet P."/>
            <person name="Pouilly N."/>
            <person name="Raftis F."/>
            <person name="Sallet E."/>
            <person name="Schiex T."/>
            <person name="Thomas J."/>
            <person name="Vandecasteele C."/>
            <person name="Vares D."/>
            <person name="Vear F."/>
            <person name="Vautrin S."/>
            <person name="Crespi M."/>
            <person name="Mangin B."/>
            <person name="Burke J.M."/>
            <person name="Salse J."/>
            <person name="Munos S."/>
            <person name="Vincourt P."/>
            <person name="Rieseberg L.H."/>
            <person name="Langlade N.B."/>
        </authorList>
    </citation>
    <scope>NUCLEOTIDE SEQUENCE</scope>
    <source>
        <tissue evidence="1">Leaves</tissue>
    </source>
</reference>